<proteinExistence type="predicted"/>
<feature type="compositionally biased region" description="Basic residues" evidence="1">
    <location>
        <begin position="50"/>
        <end position="64"/>
    </location>
</feature>
<evidence type="ECO:0000313" key="3">
    <source>
        <dbReference type="Proteomes" id="UP000183567"/>
    </source>
</evidence>
<feature type="compositionally biased region" description="Polar residues" evidence="1">
    <location>
        <begin position="95"/>
        <end position="108"/>
    </location>
</feature>
<keyword evidence="3" id="KW-1185">Reference proteome</keyword>
<organism evidence="2 3">
    <name type="scientific">Rhizopogon vesiculosus</name>
    <dbReference type="NCBI Taxonomy" id="180088"/>
    <lineage>
        <taxon>Eukaryota</taxon>
        <taxon>Fungi</taxon>
        <taxon>Dikarya</taxon>
        <taxon>Basidiomycota</taxon>
        <taxon>Agaricomycotina</taxon>
        <taxon>Agaricomycetes</taxon>
        <taxon>Agaricomycetidae</taxon>
        <taxon>Boletales</taxon>
        <taxon>Suillineae</taxon>
        <taxon>Rhizopogonaceae</taxon>
        <taxon>Rhizopogon</taxon>
    </lineage>
</organism>
<sequence>MSNPRKSSCKRTATAKALAGSETRNATQKSSLSEEESDSSNNSSPPEHRHTSKKKASKRVRKGKAPAPPVDVEEMHDLATMGSEPEGIEYDSSTEDSGPSSASYKGNA</sequence>
<comment type="caution">
    <text evidence="2">The sequence shown here is derived from an EMBL/GenBank/DDBJ whole genome shotgun (WGS) entry which is preliminary data.</text>
</comment>
<evidence type="ECO:0000256" key="1">
    <source>
        <dbReference type="SAM" id="MobiDB-lite"/>
    </source>
</evidence>
<dbReference type="EMBL" id="LVVM01005668">
    <property type="protein sequence ID" value="OJA09980.1"/>
    <property type="molecule type" value="Genomic_DNA"/>
</dbReference>
<evidence type="ECO:0000313" key="2">
    <source>
        <dbReference type="EMBL" id="OJA09980.1"/>
    </source>
</evidence>
<dbReference type="Proteomes" id="UP000183567">
    <property type="component" value="Unassembled WGS sequence"/>
</dbReference>
<reference evidence="2 3" key="1">
    <citation type="submission" date="2016-03" db="EMBL/GenBank/DDBJ databases">
        <title>Comparative genomics of the ectomycorrhizal sister species Rhizopogon vinicolor and Rhizopogon vesiculosus (Basidiomycota: Boletales) reveals a divergence of the mating type B locus.</title>
        <authorList>
            <person name="Mujic A.B."/>
            <person name="Kuo A."/>
            <person name="Tritt A."/>
            <person name="Lipzen A."/>
            <person name="Chen C."/>
            <person name="Johnson J."/>
            <person name="Sharma A."/>
            <person name="Barry K."/>
            <person name="Grigoriev I.V."/>
            <person name="Spatafora J.W."/>
        </authorList>
    </citation>
    <scope>NUCLEOTIDE SEQUENCE [LARGE SCALE GENOMIC DNA]</scope>
    <source>
        <strain evidence="2 3">AM-OR11-056</strain>
    </source>
</reference>
<name>A0A1J8QDZ1_9AGAM</name>
<gene>
    <name evidence="2" type="ORF">AZE42_09941</name>
</gene>
<feature type="region of interest" description="Disordered" evidence="1">
    <location>
        <begin position="1"/>
        <end position="108"/>
    </location>
</feature>
<dbReference type="AlphaFoldDB" id="A0A1J8QDZ1"/>
<accession>A0A1J8QDZ1</accession>
<protein>
    <submittedName>
        <fullName evidence="2">Uncharacterized protein</fullName>
    </submittedName>
</protein>